<evidence type="ECO:0000313" key="4">
    <source>
        <dbReference type="EMBL" id="QLY28969.1"/>
    </source>
</evidence>
<dbReference type="AlphaFoldDB" id="A0A7D6ZUG5"/>
<dbReference type="SUPFAM" id="SSF55729">
    <property type="entry name" value="Acyl-CoA N-acyltransferases (Nat)"/>
    <property type="match status" value="1"/>
</dbReference>
<evidence type="ECO:0000256" key="1">
    <source>
        <dbReference type="ARBA" id="ARBA00022679"/>
    </source>
</evidence>
<sequence length="180" mass="20165">MTDFDIVALTAPAALVHRVIEPLLDEYVRWVVDEMATRGVEFDDHAAVVERHQHAFRAKLPDLLGPRGRLLVAYTGGDAVGLCALEPIDATVAEIKRTYVRPAARRAGIARTMLEQLLTDATALGYRTARLETARFMTEANNLYLTLGFTDIPIFDTAEARLSGFEPQVRFMQRHLLDDR</sequence>
<dbReference type="InterPro" id="IPR050832">
    <property type="entry name" value="Bact_Acetyltransf"/>
</dbReference>
<proteinExistence type="predicted"/>
<feature type="domain" description="N-acetyltransferase" evidence="3">
    <location>
        <begin position="35"/>
        <end position="172"/>
    </location>
</feature>
<dbReference type="GO" id="GO:0016747">
    <property type="term" value="F:acyltransferase activity, transferring groups other than amino-acyl groups"/>
    <property type="evidence" value="ECO:0007669"/>
    <property type="project" value="InterPro"/>
</dbReference>
<evidence type="ECO:0000256" key="2">
    <source>
        <dbReference type="ARBA" id="ARBA00023315"/>
    </source>
</evidence>
<dbReference type="Gene3D" id="3.40.630.30">
    <property type="match status" value="1"/>
</dbReference>
<dbReference type="EMBL" id="CP059399">
    <property type="protein sequence ID" value="QLY28969.1"/>
    <property type="molecule type" value="Genomic_DNA"/>
</dbReference>
<dbReference type="Pfam" id="PF00583">
    <property type="entry name" value="Acetyltransf_1"/>
    <property type="match status" value="1"/>
</dbReference>
<organism evidence="4 5">
    <name type="scientific">Nocardia huaxiensis</name>
    <dbReference type="NCBI Taxonomy" id="2755382"/>
    <lineage>
        <taxon>Bacteria</taxon>
        <taxon>Bacillati</taxon>
        <taxon>Actinomycetota</taxon>
        <taxon>Actinomycetes</taxon>
        <taxon>Mycobacteriales</taxon>
        <taxon>Nocardiaceae</taxon>
        <taxon>Nocardia</taxon>
    </lineage>
</organism>
<evidence type="ECO:0000259" key="3">
    <source>
        <dbReference type="PROSITE" id="PS51186"/>
    </source>
</evidence>
<dbReference type="Proteomes" id="UP000515512">
    <property type="component" value="Chromosome"/>
</dbReference>
<evidence type="ECO:0000313" key="5">
    <source>
        <dbReference type="Proteomes" id="UP000515512"/>
    </source>
</evidence>
<accession>A0A7D6ZUG5</accession>
<keyword evidence="2" id="KW-0012">Acyltransferase</keyword>
<reference evidence="4 5" key="1">
    <citation type="submission" date="2020-07" db="EMBL/GenBank/DDBJ databases">
        <authorList>
            <person name="Zhuang K."/>
            <person name="Ran Y."/>
        </authorList>
    </citation>
    <scope>NUCLEOTIDE SEQUENCE [LARGE SCALE GENOMIC DNA]</scope>
    <source>
        <strain evidence="4 5">WCH-YHL-001</strain>
    </source>
</reference>
<dbReference type="KEGG" id="nhu:H0264_27115"/>
<dbReference type="PANTHER" id="PTHR43877">
    <property type="entry name" value="AMINOALKYLPHOSPHONATE N-ACETYLTRANSFERASE-RELATED-RELATED"/>
    <property type="match status" value="1"/>
</dbReference>
<protein>
    <submittedName>
        <fullName evidence="4">GNAT family N-acetyltransferase</fullName>
    </submittedName>
</protein>
<dbReference type="InterPro" id="IPR016181">
    <property type="entry name" value="Acyl_CoA_acyltransferase"/>
</dbReference>
<gene>
    <name evidence="4" type="ORF">H0264_27115</name>
</gene>
<keyword evidence="1 4" id="KW-0808">Transferase</keyword>
<keyword evidence="5" id="KW-1185">Reference proteome</keyword>
<name>A0A7D6ZUG5_9NOCA</name>
<dbReference type="RefSeq" id="WP_181580175.1">
    <property type="nucleotide sequence ID" value="NZ_CP059399.1"/>
</dbReference>
<dbReference type="PROSITE" id="PS51186">
    <property type="entry name" value="GNAT"/>
    <property type="match status" value="1"/>
</dbReference>
<dbReference type="PANTHER" id="PTHR43877:SF2">
    <property type="entry name" value="AMINOALKYLPHOSPHONATE N-ACETYLTRANSFERASE-RELATED"/>
    <property type="match status" value="1"/>
</dbReference>
<dbReference type="CDD" id="cd04301">
    <property type="entry name" value="NAT_SF"/>
    <property type="match status" value="1"/>
</dbReference>
<dbReference type="InterPro" id="IPR000182">
    <property type="entry name" value="GNAT_dom"/>
</dbReference>